<accession>A0A9W6T6I0</accession>
<keyword evidence="3" id="KW-1185">Reference proteome</keyword>
<evidence type="ECO:0000313" key="3">
    <source>
        <dbReference type="Proteomes" id="UP001165120"/>
    </source>
</evidence>
<comment type="caution">
    <text evidence="2">The sequence shown here is derived from an EMBL/GenBank/DDBJ whole genome shotgun (WGS) entry which is preliminary data.</text>
</comment>
<evidence type="ECO:0000313" key="2">
    <source>
        <dbReference type="EMBL" id="GME80949.1"/>
    </source>
</evidence>
<evidence type="ECO:0000259" key="1">
    <source>
        <dbReference type="Pfam" id="PF16414"/>
    </source>
</evidence>
<gene>
    <name evidence="2" type="ORF">Cboi02_000649900</name>
</gene>
<protein>
    <submittedName>
        <fullName evidence="2">Unnamed protein product</fullName>
    </submittedName>
</protein>
<reference evidence="2" key="1">
    <citation type="submission" date="2023-04" db="EMBL/GenBank/DDBJ databases">
        <title>Candida boidinii NBRC 10035.</title>
        <authorList>
            <person name="Ichikawa N."/>
            <person name="Sato H."/>
            <person name="Tonouchi N."/>
        </authorList>
    </citation>
    <scope>NUCLEOTIDE SEQUENCE</scope>
    <source>
        <strain evidence="2">NBRC 10035</strain>
    </source>
</reference>
<proteinExistence type="predicted"/>
<dbReference type="Proteomes" id="UP001165120">
    <property type="component" value="Unassembled WGS sequence"/>
</dbReference>
<dbReference type="Pfam" id="PF16414">
    <property type="entry name" value="NPC1_N"/>
    <property type="match status" value="1"/>
</dbReference>
<dbReference type="EMBL" id="BSXN01004272">
    <property type="protein sequence ID" value="GME80949.1"/>
    <property type="molecule type" value="Genomic_DNA"/>
</dbReference>
<sequence length="131" mass="14767">MGHYQDNSGDQQQDQLQLQLILIENNEFNDSENLKNIHKEGYCVMFGTGGSKTPFGAQLPAVHNFPAPVATQDEIDLLKDILGNSIDDIDWLSNIDTLEELHLCCNGDQLNTLKTNFQRKVRIQPPCLVKK</sequence>
<organism evidence="2 3">
    <name type="scientific">Candida boidinii</name>
    <name type="common">Yeast</name>
    <dbReference type="NCBI Taxonomy" id="5477"/>
    <lineage>
        <taxon>Eukaryota</taxon>
        <taxon>Fungi</taxon>
        <taxon>Dikarya</taxon>
        <taxon>Ascomycota</taxon>
        <taxon>Saccharomycotina</taxon>
        <taxon>Pichiomycetes</taxon>
        <taxon>Pichiales</taxon>
        <taxon>Pichiaceae</taxon>
        <taxon>Ogataea</taxon>
        <taxon>Ogataea/Candida clade</taxon>
    </lineage>
</organism>
<dbReference type="InterPro" id="IPR032190">
    <property type="entry name" value="NPC1_N"/>
</dbReference>
<name>A0A9W6T6I0_CANBO</name>
<dbReference type="AlphaFoldDB" id="A0A9W6T6I0"/>
<feature type="domain" description="Niemann-Pick C1 N-terminal" evidence="1">
    <location>
        <begin position="41"/>
        <end position="124"/>
    </location>
</feature>